<keyword evidence="2" id="KW-0963">Cytoplasm</keyword>
<accession>A0ABS4KHM8</accession>
<evidence type="ECO:0000256" key="3">
    <source>
        <dbReference type="ARBA" id="ARBA00022553"/>
    </source>
</evidence>
<dbReference type="GO" id="GO:0016829">
    <property type="term" value="F:lyase activity"/>
    <property type="evidence" value="ECO:0007669"/>
    <property type="project" value="UniProtKB-KW"/>
</dbReference>
<protein>
    <submittedName>
        <fullName evidence="4">Citrate lyase subunit gamma (Acyl carrier protein)</fullName>
    </submittedName>
</protein>
<comment type="caution">
    <text evidence="4">The sequence shown here is derived from an EMBL/GenBank/DDBJ whole genome shotgun (WGS) entry which is preliminary data.</text>
</comment>
<dbReference type="InterPro" id="IPR023439">
    <property type="entry name" value="Mal_deCO2ase/Cit_lyase_ACP"/>
</dbReference>
<evidence type="ECO:0000313" key="4">
    <source>
        <dbReference type="EMBL" id="MBP2027264.1"/>
    </source>
</evidence>
<keyword evidence="3" id="KW-0597">Phosphoprotein</keyword>
<name>A0ABS4KHM8_9FIRM</name>
<comment type="subcellular location">
    <subcellularLocation>
        <location evidence="1">Cytoplasm</location>
    </subcellularLocation>
</comment>
<reference evidence="4 5" key="1">
    <citation type="submission" date="2021-03" db="EMBL/GenBank/DDBJ databases">
        <title>Genomic Encyclopedia of Type Strains, Phase IV (KMG-IV): sequencing the most valuable type-strain genomes for metagenomic binning, comparative biology and taxonomic classification.</title>
        <authorList>
            <person name="Goeker M."/>
        </authorList>
    </citation>
    <scope>NUCLEOTIDE SEQUENCE [LARGE SCALE GENOMIC DNA]</scope>
    <source>
        <strain evidence="4 5">DSM 27512</strain>
    </source>
</reference>
<organism evidence="4 5">
    <name type="scientific">Acetoanaerobium pronyense</name>
    <dbReference type="NCBI Taxonomy" id="1482736"/>
    <lineage>
        <taxon>Bacteria</taxon>
        <taxon>Bacillati</taxon>
        <taxon>Bacillota</taxon>
        <taxon>Clostridia</taxon>
        <taxon>Peptostreptococcales</taxon>
        <taxon>Filifactoraceae</taxon>
        <taxon>Acetoanaerobium</taxon>
    </lineage>
</organism>
<keyword evidence="5" id="KW-1185">Reference proteome</keyword>
<evidence type="ECO:0000313" key="5">
    <source>
        <dbReference type="Proteomes" id="UP001314903"/>
    </source>
</evidence>
<evidence type="ECO:0000256" key="1">
    <source>
        <dbReference type="ARBA" id="ARBA00004496"/>
    </source>
</evidence>
<dbReference type="EMBL" id="JAGGLI010000009">
    <property type="protein sequence ID" value="MBP2027264.1"/>
    <property type="molecule type" value="Genomic_DNA"/>
</dbReference>
<dbReference type="RefSeq" id="WP_209660191.1">
    <property type="nucleotide sequence ID" value="NZ_JAGGLI010000009.1"/>
</dbReference>
<sequence length="89" mass="9636">MVGIAGNENAQDCLVKATIKEDGGIKIELKSKLEKLFGKQIRLAAETAALEIGQENVVLEIQEFGCLDFVIKARVKTAIKRAKGGAKHE</sequence>
<evidence type="ECO:0000256" key="2">
    <source>
        <dbReference type="ARBA" id="ARBA00022490"/>
    </source>
</evidence>
<dbReference type="Pfam" id="PF06857">
    <property type="entry name" value="ACP"/>
    <property type="match status" value="1"/>
</dbReference>
<gene>
    <name evidence="4" type="ORF">J2Z35_001058</name>
</gene>
<proteinExistence type="predicted"/>
<dbReference type="Proteomes" id="UP001314903">
    <property type="component" value="Unassembled WGS sequence"/>
</dbReference>
<keyword evidence="4" id="KW-0456">Lyase</keyword>